<comment type="caution">
    <text evidence="1">The sequence shown here is derived from an EMBL/GenBank/DDBJ whole genome shotgun (WGS) entry which is preliminary data.</text>
</comment>
<sequence length="183" mass="20492">MTQCPAAFKNSHACRVVMVEDLDFTPRSMVGQMLNGQPDVSESSVFSNLTRKLRYMGRFTVTLFRQERIQVPNILKHIHIVTGNVNHTQMLQSRAGPKVGCKTAMRLDSIDEVVSFALSGIVKTGESLTDSTRTFYTEKKILHGSMKVRHKAASLGTWKLGSMFELLTNLHNRKPILLVTANT</sequence>
<evidence type="ECO:0000313" key="1">
    <source>
        <dbReference type="EMBL" id="KAF2468633.1"/>
    </source>
</evidence>
<dbReference type="Proteomes" id="UP000799755">
    <property type="component" value="Unassembled WGS sequence"/>
</dbReference>
<dbReference type="EMBL" id="MU003515">
    <property type="protein sequence ID" value="KAF2468633.1"/>
    <property type="molecule type" value="Genomic_DNA"/>
</dbReference>
<reference evidence="1" key="1">
    <citation type="journal article" date="2020" name="Stud. Mycol.">
        <title>101 Dothideomycetes genomes: a test case for predicting lifestyles and emergence of pathogens.</title>
        <authorList>
            <person name="Haridas S."/>
            <person name="Albert R."/>
            <person name="Binder M."/>
            <person name="Bloem J."/>
            <person name="Labutti K."/>
            <person name="Salamov A."/>
            <person name="Andreopoulos B."/>
            <person name="Baker S."/>
            <person name="Barry K."/>
            <person name="Bills G."/>
            <person name="Bluhm B."/>
            <person name="Cannon C."/>
            <person name="Castanera R."/>
            <person name="Culley D."/>
            <person name="Daum C."/>
            <person name="Ezra D."/>
            <person name="Gonzalez J."/>
            <person name="Henrissat B."/>
            <person name="Kuo A."/>
            <person name="Liang C."/>
            <person name="Lipzen A."/>
            <person name="Lutzoni F."/>
            <person name="Magnuson J."/>
            <person name="Mondo S."/>
            <person name="Nolan M."/>
            <person name="Ohm R."/>
            <person name="Pangilinan J."/>
            <person name="Park H.-J."/>
            <person name="Ramirez L."/>
            <person name="Alfaro M."/>
            <person name="Sun H."/>
            <person name="Tritt A."/>
            <person name="Yoshinaga Y."/>
            <person name="Zwiers L.-H."/>
            <person name="Turgeon B."/>
            <person name="Goodwin S."/>
            <person name="Spatafora J."/>
            <person name="Crous P."/>
            <person name="Grigoriev I."/>
        </authorList>
    </citation>
    <scope>NUCLEOTIDE SEQUENCE</scope>
    <source>
        <strain evidence="1">ATCC 200398</strain>
    </source>
</reference>
<organism evidence="1 2">
    <name type="scientific">Lindgomyces ingoldianus</name>
    <dbReference type="NCBI Taxonomy" id="673940"/>
    <lineage>
        <taxon>Eukaryota</taxon>
        <taxon>Fungi</taxon>
        <taxon>Dikarya</taxon>
        <taxon>Ascomycota</taxon>
        <taxon>Pezizomycotina</taxon>
        <taxon>Dothideomycetes</taxon>
        <taxon>Pleosporomycetidae</taxon>
        <taxon>Pleosporales</taxon>
        <taxon>Lindgomycetaceae</taxon>
        <taxon>Lindgomyces</taxon>
    </lineage>
</organism>
<evidence type="ECO:0000313" key="2">
    <source>
        <dbReference type="Proteomes" id="UP000799755"/>
    </source>
</evidence>
<gene>
    <name evidence="1" type="ORF">BDR25DRAFT_357566</name>
</gene>
<protein>
    <submittedName>
        <fullName evidence="1">Uncharacterized protein</fullName>
    </submittedName>
</protein>
<name>A0ACB6QNU5_9PLEO</name>
<keyword evidence="2" id="KW-1185">Reference proteome</keyword>
<proteinExistence type="predicted"/>
<accession>A0ACB6QNU5</accession>